<evidence type="ECO:0000256" key="5">
    <source>
        <dbReference type="ARBA" id="ARBA00023077"/>
    </source>
</evidence>
<dbReference type="Gene3D" id="2.40.170.20">
    <property type="entry name" value="TonB-dependent receptor, beta-barrel domain"/>
    <property type="match status" value="1"/>
</dbReference>
<keyword evidence="4 8" id="KW-0812">Transmembrane</keyword>
<feature type="domain" description="TonB-dependent receptor-like beta-barrel" evidence="11">
    <location>
        <begin position="396"/>
        <end position="869"/>
    </location>
</feature>
<dbReference type="Proteomes" id="UP000217265">
    <property type="component" value="Chromosome"/>
</dbReference>
<dbReference type="NCBIfam" id="TIGR01782">
    <property type="entry name" value="TonB-Xanth-Caul"/>
    <property type="match status" value="1"/>
</dbReference>
<dbReference type="InterPro" id="IPR012910">
    <property type="entry name" value="Plug_dom"/>
</dbReference>
<dbReference type="Pfam" id="PF07715">
    <property type="entry name" value="Plug"/>
    <property type="match status" value="1"/>
</dbReference>
<feature type="signal peptide" evidence="10">
    <location>
        <begin position="1"/>
        <end position="26"/>
    </location>
</feature>
<dbReference type="SUPFAM" id="SSF56935">
    <property type="entry name" value="Porins"/>
    <property type="match status" value="1"/>
</dbReference>
<dbReference type="InterPro" id="IPR037066">
    <property type="entry name" value="Plug_dom_sf"/>
</dbReference>
<dbReference type="OrthoDB" id="99276at2"/>
<keyword evidence="14" id="KW-1185">Reference proteome</keyword>
<proteinExistence type="inferred from homology"/>
<feature type="domain" description="TonB-dependent receptor plug" evidence="12">
    <location>
        <begin position="65"/>
        <end position="180"/>
    </location>
</feature>
<sequence length="902" mass="97502">MHAKIKLPATASLLALLSAASLPLSAKTTPTPPKDEIPADEKIVDLEVFEVKGFRSSLSSAAEIKQSSATIVDSIVATDIDKLPDINASYALSRVPGVQLAHTFSGLGGNGAVTIRGLNQITNTLDGRQVITPGGIANGTAGVGVGQRTFDYSQIPSALIAGIDVYKTAAANQIDGGLGGLVDVRMRKPSDFAEGYGGGITAGTSYSALRDKNEQNYNVFFNASKKTEGFGKIGLLVALSDITTPWREDAISIGNPVASSTATTGVPTALISSGYNVNSSYGEFKTEGFNAVLEWQPNQSWQFYVGYNPNKWRNIQDTVQFVTALSAANVVPGSGTMFGGSSTAVRSATFANVTGTAYGFTRDLENKLEMFNAGGRYKAGDLTVKFDANHYTSSNRFYNNLVFASVNIPSLTYDLAGDIPSVRIAGVDLQDPTGYRLNQVNYRLFPSNTEGKAARIDAEYNIQKGFLSKVAAGIRYSATTSDNYPTGLFLGSYSFSPSNNLLSQYPGQWGPSPIKDFYTGYSEPQIPLYLTGSTAVMRDANAFYKTYGATNTPDTSATVNRLSLFDIEETTTAFYVMPQFAGLIGGYRIDGNIGLRAVETKEDTNGFQGANSASAVPLNLQTSYWNYLPSFNGRIHFTEQLSLRTAVSKTITRPNFGSLSPSLTLNANPVNPALNSGSQGNPDLKPIRGTNFDLSLEYYFNKSDLVYLAGFRKEVKGFISSFSEQRTYEGVTYVISTSKNLNPATIQGFEAGFQKFFTFLPKPFDGFGLQSNFTYVDSSTPTTVTGAGTVDTPLTNLSRQSYNIVGMYEKGPFSARVAYNYRSDFVTGFAYFVNTGLLRQTMLGYGDLDASLNYDITKNIQIAIQAVNLTNKLRYQVYGSKQVPSNIYLDGRQLMASVTLRF</sequence>
<dbReference type="InterPro" id="IPR036942">
    <property type="entry name" value="Beta-barrel_TonB_sf"/>
</dbReference>
<evidence type="ECO:0000313" key="13">
    <source>
        <dbReference type="EMBL" id="ATC63331.1"/>
    </source>
</evidence>
<keyword evidence="6 8" id="KW-0472">Membrane</keyword>
<evidence type="ECO:0000256" key="10">
    <source>
        <dbReference type="SAM" id="SignalP"/>
    </source>
</evidence>
<name>A0A290QG68_9BACT</name>
<comment type="subcellular location">
    <subcellularLocation>
        <location evidence="1 8">Cell outer membrane</location>
        <topology evidence="1 8">Multi-pass membrane protein</topology>
    </subcellularLocation>
</comment>
<dbReference type="PANTHER" id="PTHR40980:SF3">
    <property type="entry name" value="TONB-DEPENDENT RECEPTOR-LIKE BETA-BARREL DOMAIN-CONTAINING PROTEIN"/>
    <property type="match status" value="1"/>
</dbReference>
<dbReference type="Gene3D" id="2.170.130.10">
    <property type="entry name" value="TonB-dependent receptor, plug domain"/>
    <property type="match status" value="1"/>
</dbReference>
<keyword evidence="5 9" id="KW-0798">TonB box</keyword>
<dbReference type="GO" id="GO:0009279">
    <property type="term" value="C:cell outer membrane"/>
    <property type="evidence" value="ECO:0007669"/>
    <property type="project" value="UniProtKB-SubCell"/>
</dbReference>
<feature type="chain" id="PRO_5013284777" description="TonB-dependent receptor" evidence="10">
    <location>
        <begin position="27"/>
        <end position="902"/>
    </location>
</feature>
<organism evidence="13 14">
    <name type="scientific">Nibricoccus aquaticus</name>
    <dbReference type="NCBI Taxonomy" id="2576891"/>
    <lineage>
        <taxon>Bacteria</taxon>
        <taxon>Pseudomonadati</taxon>
        <taxon>Verrucomicrobiota</taxon>
        <taxon>Opitutia</taxon>
        <taxon>Opitutales</taxon>
        <taxon>Opitutaceae</taxon>
        <taxon>Nibricoccus</taxon>
    </lineage>
</organism>
<dbReference type="PANTHER" id="PTHR40980">
    <property type="entry name" value="PLUG DOMAIN-CONTAINING PROTEIN"/>
    <property type="match status" value="1"/>
</dbReference>
<dbReference type="InterPro" id="IPR039426">
    <property type="entry name" value="TonB-dep_rcpt-like"/>
</dbReference>
<evidence type="ECO:0000256" key="9">
    <source>
        <dbReference type="RuleBase" id="RU003357"/>
    </source>
</evidence>
<evidence type="ECO:0000259" key="12">
    <source>
        <dbReference type="Pfam" id="PF07715"/>
    </source>
</evidence>
<dbReference type="InterPro" id="IPR000531">
    <property type="entry name" value="Beta-barrel_TonB"/>
</dbReference>
<protein>
    <recommendedName>
        <fullName evidence="15">TonB-dependent receptor</fullName>
    </recommendedName>
</protein>
<evidence type="ECO:0000256" key="7">
    <source>
        <dbReference type="ARBA" id="ARBA00023237"/>
    </source>
</evidence>
<evidence type="ECO:0000256" key="3">
    <source>
        <dbReference type="ARBA" id="ARBA00022452"/>
    </source>
</evidence>
<dbReference type="PROSITE" id="PS52016">
    <property type="entry name" value="TONB_DEPENDENT_REC_3"/>
    <property type="match status" value="1"/>
</dbReference>
<evidence type="ECO:0000256" key="6">
    <source>
        <dbReference type="ARBA" id="ARBA00023136"/>
    </source>
</evidence>
<evidence type="ECO:0000256" key="4">
    <source>
        <dbReference type="ARBA" id="ARBA00022692"/>
    </source>
</evidence>
<accession>A0A290QG68</accession>
<evidence type="ECO:0000256" key="1">
    <source>
        <dbReference type="ARBA" id="ARBA00004571"/>
    </source>
</evidence>
<evidence type="ECO:0000259" key="11">
    <source>
        <dbReference type="Pfam" id="PF00593"/>
    </source>
</evidence>
<evidence type="ECO:0000313" key="14">
    <source>
        <dbReference type="Proteomes" id="UP000217265"/>
    </source>
</evidence>
<evidence type="ECO:0000256" key="2">
    <source>
        <dbReference type="ARBA" id="ARBA00022448"/>
    </source>
</evidence>
<dbReference type="Pfam" id="PF00593">
    <property type="entry name" value="TonB_dep_Rec_b-barrel"/>
    <property type="match status" value="1"/>
</dbReference>
<comment type="similarity">
    <text evidence="8 9">Belongs to the TonB-dependent receptor family.</text>
</comment>
<keyword evidence="10" id="KW-0732">Signal</keyword>
<dbReference type="InterPro" id="IPR010104">
    <property type="entry name" value="TonB_rcpt_bac"/>
</dbReference>
<keyword evidence="7 8" id="KW-0998">Cell outer membrane</keyword>
<reference evidence="13 14" key="1">
    <citation type="submission" date="2017-09" db="EMBL/GenBank/DDBJ databases">
        <title>Complete genome sequence of Verrucomicrobial strain HZ-65, isolated from freshwater.</title>
        <authorList>
            <person name="Choi A."/>
        </authorList>
    </citation>
    <scope>NUCLEOTIDE SEQUENCE [LARGE SCALE GENOMIC DNA]</scope>
    <source>
        <strain evidence="13 14">HZ-65</strain>
    </source>
</reference>
<keyword evidence="3 8" id="KW-1134">Transmembrane beta strand</keyword>
<dbReference type="KEGG" id="vbh:CMV30_04835"/>
<gene>
    <name evidence="13" type="ORF">CMV30_04835</name>
</gene>
<dbReference type="AlphaFoldDB" id="A0A290QG68"/>
<dbReference type="EMBL" id="CP023344">
    <property type="protein sequence ID" value="ATC63331.1"/>
    <property type="molecule type" value="Genomic_DNA"/>
</dbReference>
<keyword evidence="2 8" id="KW-0813">Transport</keyword>
<evidence type="ECO:0008006" key="15">
    <source>
        <dbReference type="Google" id="ProtNLM"/>
    </source>
</evidence>
<evidence type="ECO:0000256" key="8">
    <source>
        <dbReference type="PROSITE-ProRule" id="PRU01360"/>
    </source>
</evidence>